<dbReference type="InterPro" id="IPR029393">
    <property type="entry name" value="FUS1"/>
</dbReference>
<dbReference type="EMBL" id="OX597815">
    <property type="protein sequence ID" value="CAI9717987.1"/>
    <property type="molecule type" value="Genomic_DNA"/>
</dbReference>
<dbReference type="GO" id="GO:0051881">
    <property type="term" value="P:regulation of mitochondrial membrane potential"/>
    <property type="evidence" value="ECO:0007669"/>
    <property type="project" value="TreeGrafter"/>
</dbReference>
<reference evidence="1" key="1">
    <citation type="submission" date="2023-08" db="EMBL/GenBank/DDBJ databases">
        <authorList>
            <person name="Alioto T."/>
            <person name="Alioto T."/>
            <person name="Gomez Garrido J."/>
        </authorList>
    </citation>
    <scope>NUCLEOTIDE SEQUENCE</scope>
</reference>
<evidence type="ECO:0000313" key="1">
    <source>
        <dbReference type="EMBL" id="CAI9717987.1"/>
    </source>
</evidence>
<evidence type="ECO:0000313" key="2">
    <source>
        <dbReference type="Proteomes" id="UP001162480"/>
    </source>
</evidence>
<keyword evidence="2" id="KW-1185">Reference proteome</keyword>
<name>A0AA36AMY5_OCTVU</name>
<dbReference type="PANTHER" id="PTHR15453">
    <property type="entry name" value="TUMOR SUPPRESSOR CANDIDATE 2"/>
    <property type="match status" value="1"/>
</dbReference>
<organism evidence="1 2">
    <name type="scientific">Octopus vulgaris</name>
    <name type="common">Common octopus</name>
    <dbReference type="NCBI Taxonomy" id="6645"/>
    <lineage>
        <taxon>Eukaryota</taxon>
        <taxon>Metazoa</taxon>
        <taxon>Spiralia</taxon>
        <taxon>Lophotrochozoa</taxon>
        <taxon>Mollusca</taxon>
        <taxon>Cephalopoda</taxon>
        <taxon>Coleoidea</taxon>
        <taxon>Octopodiformes</taxon>
        <taxon>Octopoda</taxon>
        <taxon>Incirrata</taxon>
        <taxon>Octopodidae</taxon>
        <taxon>Octopus</taxon>
    </lineage>
</organism>
<dbReference type="Proteomes" id="UP001162480">
    <property type="component" value="Chromosome 2"/>
</dbReference>
<accession>A0AA36AMY5</accession>
<dbReference type="AlphaFoldDB" id="A0AA36AMY5"/>
<proteinExistence type="predicted"/>
<dbReference type="PANTHER" id="PTHR15453:SF8">
    <property type="entry name" value="TUMOR SUPPRESSOR CANDIDATE 2"/>
    <property type="match status" value="1"/>
</dbReference>
<dbReference type="Pfam" id="PF15000">
    <property type="entry name" value="TUSC2"/>
    <property type="match status" value="1"/>
</dbReference>
<protein>
    <recommendedName>
        <fullName evidence="3">Tumor suppressor candidate 2</fullName>
    </recommendedName>
</protein>
<dbReference type="GO" id="GO:0005739">
    <property type="term" value="C:mitochondrion"/>
    <property type="evidence" value="ECO:0007669"/>
    <property type="project" value="TreeGrafter"/>
</dbReference>
<evidence type="ECO:0008006" key="3">
    <source>
        <dbReference type="Google" id="ProtNLM"/>
    </source>
</evidence>
<gene>
    <name evidence="1" type="ORF">OCTVUL_1B017744</name>
</gene>
<sequence>MNLPSKQCHACGRQSAVLHSPKIANSPLKQYCTGDRQFTVPLSTKSVNRPLKQHCTGDEQFAVPRSAKNNNNGSTEICKRTVKNPVIPYVFKRRGSMYFDEDGDLAHEFYEEVFLDRMGKKRMMRKQERNLIAQGEIELPFPRLHVDFPIVICEAPDL</sequence>